<feature type="compositionally biased region" description="Polar residues" evidence="1">
    <location>
        <begin position="360"/>
        <end position="374"/>
    </location>
</feature>
<feature type="compositionally biased region" description="Polar residues" evidence="1">
    <location>
        <begin position="248"/>
        <end position="257"/>
    </location>
</feature>
<feature type="region of interest" description="Disordered" evidence="1">
    <location>
        <begin position="339"/>
        <end position="382"/>
    </location>
</feature>
<feature type="compositionally biased region" description="Polar residues" evidence="1">
    <location>
        <begin position="265"/>
        <end position="280"/>
    </location>
</feature>
<reference evidence="3" key="1">
    <citation type="submission" date="2016-11" db="UniProtKB">
        <authorList>
            <consortium name="WormBaseParasite"/>
        </authorList>
    </citation>
    <scope>IDENTIFICATION</scope>
</reference>
<dbReference type="WBParaSite" id="MhA1_Contig25.frz3.fgene2">
    <property type="protein sequence ID" value="MhA1_Contig25.frz3.fgene2"/>
    <property type="gene ID" value="MhA1_Contig25.frz3.fgene2"/>
</dbReference>
<sequence length="382" mass="43317">MSILLIPILRFSIFRLKVRDLLHAVGKKCGIDPSEIDKLDLENVIERAVAINEGREPPMDTNEAPPKEPQPPTEEKPLLEDDRNQEPQSRTPPFKRAAERIVSVPIVEQTKPIDNANESHETGSRNLRLDLCEFVAIDMDLPEGPIEEALTWMEPPKLVMHSEHELVAIDPAIASPTDIGAYGPPHVIVDEDERIFDLEPRKFKEKKEKYGRDAKRLYETYQEEWERLVLALNALGSGTGGRARESSLEGSTSTARESPSGVRRAQQTSPTSAIRLTTLSPPEFRKQTVPQQEVLRPPVRENKERRSSSPRKLDLTRFSKFGEMVTKPDVPGLEERILERRKSRMSNDITFPTEPPRKSLSGSDTSQAHLTLQRRQSHKEEL</sequence>
<accession>A0A1I8BHV2</accession>
<feature type="compositionally biased region" description="Basic and acidic residues" evidence="1">
    <location>
        <begin position="73"/>
        <end position="85"/>
    </location>
</feature>
<dbReference type="Proteomes" id="UP000095281">
    <property type="component" value="Unplaced"/>
</dbReference>
<protein>
    <submittedName>
        <fullName evidence="3">Uncharacterized protein</fullName>
    </submittedName>
</protein>
<evidence type="ECO:0000313" key="3">
    <source>
        <dbReference type="WBParaSite" id="MhA1_Contig25.frz3.fgene2"/>
    </source>
</evidence>
<organism evidence="2 3">
    <name type="scientific">Meloidogyne hapla</name>
    <name type="common">Root-knot nematode worm</name>
    <dbReference type="NCBI Taxonomy" id="6305"/>
    <lineage>
        <taxon>Eukaryota</taxon>
        <taxon>Metazoa</taxon>
        <taxon>Ecdysozoa</taxon>
        <taxon>Nematoda</taxon>
        <taxon>Chromadorea</taxon>
        <taxon>Rhabditida</taxon>
        <taxon>Tylenchina</taxon>
        <taxon>Tylenchomorpha</taxon>
        <taxon>Tylenchoidea</taxon>
        <taxon>Meloidogynidae</taxon>
        <taxon>Meloidogyninae</taxon>
        <taxon>Meloidogyne</taxon>
    </lineage>
</organism>
<keyword evidence="2" id="KW-1185">Reference proteome</keyword>
<feature type="region of interest" description="Disordered" evidence="1">
    <location>
        <begin position="51"/>
        <end position="97"/>
    </location>
</feature>
<feature type="compositionally biased region" description="Basic and acidic residues" evidence="1">
    <location>
        <begin position="298"/>
        <end position="315"/>
    </location>
</feature>
<name>A0A1I8BHV2_MELHA</name>
<feature type="region of interest" description="Disordered" evidence="1">
    <location>
        <begin position="238"/>
        <end position="315"/>
    </location>
</feature>
<proteinExistence type="predicted"/>
<dbReference type="AlphaFoldDB" id="A0A1I8BHV2"/>
<evidence type="ECO:0000313" key="2">
    <source>
        <dbReference type="Proteomes" id="UP000095281"/>
    </source>
</evidence>
<evidence type="ECO:0000256" key="1">
    <source>
        <dbReference type="SAM" id="MobiDB-lite"/>
    </source>
</evidence>